<dbReference type="GO" id="GO:0016829">
    <property type="term" value="F:lyase activity"/>
    <property type="evidence" value="ECO:0007669"/>
    <property type="project" value="UniProtKB-KW"/>
</dbReference>
<accession>A0A2W5QUP7</accession>
<dbReference type="Pfam" id="PF00903">
    <property type="entry name" value="Glyoxalase"/>
    <property type="match status" value="1"/>
</dbReference>
<dbReference type="Proteomes" id="UP000248887">
    <property type="component" value="Unassembled WGS sequence"/>
</dbReference>
<dbReference type="Gene3D" id="3.10.180.10">
    <property type="entry name" value="2,3-Dihydroxybiphenyl 1,2-Dioxygenase, domain 1"/>
    <property type="match status" value="1"/>
</dbReference>
<sequence length="150" mass="16338">MRRINRERTMFSHIMVGARDLPRMTAFYEAVLAPLGLVRDFTYEDSGPAGSTWIVPGRPWQQFFVQYPFNGLPATWGNGVQVSFAAATPQAAEAAWRAAIAHGGFDEGAPGLRPHYGADYYAAYCRDPEGNKLCFVHTGEVAALAAGNLA</sequence>
<evidence type="ECO:0000259" key="1">
    <source>
        <dbReference type="PROSITE" id="PS51819"/>
    </source>
</evidence>
<comment type="caution">
    <text evidence="2">The sequence shown here is derived from an EMBL/GenBank/DDBJ whole genome shotgun (WGS) entry which is preliminary data.</text>
</comment>
<dbReference type="SUPFAM" id="SSF54593">
    <property type="entry name" value="Glyoxalase/Bleomycin resistance protein/Dihydroxybiphenyl dioxygenase"/>
    <property type="match status" value="1"/>
</dbReference>
<proteinExistence type="predicted"/>
<dbReference type="PANTHER" id="PTHR35006:SF1">
    <property type="entry name" value="BLL2941 PROTEIN"/>
    <property type="match status" value="1"/>
</dbReference>
<gene>
    <name evidence="2" type="ORF">DI549_15635</name>
</gene>
<dbReference type="InterPro" id="IPR004360">
    <property type="entry name" value="Glyas_Fos-R_dOase_dom"/>
</dbReference>
<dbReference type="CDD" id="cd07262">
    <property type="entry name" value="VOC_like"/>
    <property type="match status" value="1"/>
</dbReference>
<dbReference type="PANTHER" id="PTHR35006">
    <property type="entry name" value="GLYOXALASE FAMILY PROTEIN (AFU_ORTHOLOGUE AFUA_5G14830)"/>
    <property type="match status" value="1"/>
</dbReference>
<keyword evidence="2" id="KW-0456">Lyase</keyword>
<dbReference type="InterPro" id="IPR037523">
    <property type="entry name" value="VOC_core"/>
</dbReference>
<dbReference type="EMBL" id="QFQD01000055">
    <property type="protein sequence ID" value="PZQ80918.1"/>
    <property type="molecule type" value="Genomic_DNA"/>
</dbReference>
<dbReference type="AlphaFoldDB" id="A0A2W5QUP7"/>
<dbReference type="PROSITE" id="PS51819">
    <property type="entry name" value="VOC"/>
    <property type="match status" value="1"/>
</dbReference>
<organism evidence="2 3">
    <name type="scientific">Ancylobacter novellus</name>
    <name type="common">Thiobacillus novellus</name>
    <dbReference type="NCBI Taxonomy" id="921"/>
    <lineage>
        <taxon>Bacteria</taxon>
        <taxon>Pseudomonadati</taxon>
        <taxon>Pseudomonadota</taxon>
        <taxon>Alphaproteobacteria</taxon>
        <taxon>Hyphomicrobiales</taxon>
        <taxon>Xanthobacteraceae</taxon>
        <taxon>Ancylobacter</taxon>
    </lineage>
</organism>
<dbReference type="InterPro" id="IPR029068">
    <property type="entry name" value="Glyas_Bleomycin-R_OHBP_Dase"/>
</dbReference>
<protein>
    <submittedName>
        <fullName evidence="2">Lactoylglutathione lyase</fullName>
    </submittedName>
</protein>
<reference evidence="2 3" key="1">
    <citation type="submission" date="2017-08" db="EMBL/GenBank/DDBJ databases">
        <title>Infants hospitalized years apart are colonized by the same room-sourced microbial strains.</title>
        <authorList>
            <person name="Brooks B."/>
            <person name="Olm M.R."/>
            <person name="Firek B.A."/>
            <person name="Baker R."/>
            <person name="Thomas B.C."/>
            <person name="Morowitz M.J."/>
            <person name="Banfield J.F."/>
        </authorList>
    </citation>
    <scope>NUCLEOTIDE SEQUENCE [LARGE SCALE GENOMIC DNA]</scope>
    <source>
        <strain evidence="2">S2_005_001_R2_27</strain>
    </source>
</reference>
<feature type="domain" description="VOC" evidence="1">
    <location>
        <begin position="10"/>
        <end position="138"/>
    </location>
</feature>
<name>A0A2W5QUP7_ANCNO</name>
<evidence type="ECO:0000313" key="2">
    <source>
        <dbReference type="EMBL" id="PZQ80918.1"/>
    </source>
</evidence>
<evidence type="ECO:0000313" key="3">
    <source>
        <dbReference type="Proteomes" id="UP000248887"/>
    </source>
</evidence>